<evidence type="ECO:0000256" key="8">
    <source>
        <dbReference type="ARBA" id="ARBA00022833"/>
    </source>
</evidence>
<feature type="compositionally biased region" description="Polar residues" evidence="20">
    <location>
        <begin position="99"/>
        <end position="115"/>
    </location>
</feature>
<feature type="region of interest" description="Disordered" evidence="20">
    <location>
        <begin position="376"/>
        <end position="453"/>
    </location>
</feature>
<evidence type="ECO:0000313" key="23">
    <source>
        <dbReference type="Proteomes" id="UP001369086"/>
    </source>
</evidence>
<feature type="region of interest" description="Disordered" evidence="20">
    <location>
        <begin position="957"/>
        <end position="996"/>
    </location>
</feature>
<evidence type="ECO:0000256" key="12">
    <source>
        <dbReference type="ARBA" id="ARBA00023132"/>
    </source>
</evidence>
<dbReference type="Proteomes" id="UP001369086">
    <property type="component" value="Unassembled WGS sequence"/>
</dbReference>
<feature type="region of interest" description="Disordered" evidence="20">
    <location>
        <begin position="1279"/>
        <end position="1338"/>
    </location>
</feature>
<organism evidence="22 23">
    <name type="scientific">Huso huso</name>
    <name type="common">Beluga</name>
    <name type="synonym">Acipenser huso</name>
    <dbReference type="NCBI Taxonomy" id="61971"/>
    <lineage>
        <taxon>Eukaryota</taxon>
        <taxon>Metazoa</taxon>
        <taxon>Chordata</taxon>
        <taxon>Craniata</taxon>
        <taxon>Vertebrata</taxon>
        <taxon>Euteleostomi</taxon>
        <taxon>Actinopterygii</taxon>
        <taxon>Chondrostei</taxon>
        <taxon>Acipenseriformes</taxon>
        <taxon>Acipenseridae</taxon>
        <taxon>Huso</taxon>
    </lineage>
</organism>
<feature type="compositionally biased region" description="Low complexity" evidence="20">
    <location>
        <begin position="1413"/>
        <end position="1429"/>
    </location>
</feature>
<feature type="region of interest" description="Disordered" evidence="20">
    <location>
        <begin position="1381"/>
        <end position="1442"/>
    </location>
</feature>
<evidence type="ECO:0000256" key="6">
    <source>
        <dbReference type="ARBA" id="ARBA00022771"/>
    </source>
</evidence>
<keyword evidence="6 19" id="KW-0863">Zinc-finger</keyword>
<feature type="domain" description="RanBP2-type" evidence="21">
    <location>
        <begin position="640"/>
        <end position="669"/>
    </location>
</feature>
<evidence type="ECO:0000256" key="15">
    <source>
        <dbReference type="ARBA" id="ARBA00060842"/>
    </source>
</evidence>
<feature type="compositionally biased region" description="Polar residues" evidence="20">
    <location>
        <begin position="174"/>
        <end position="183"/>
    </location>
</feature>
<evidence type="ECO:0000256" key="16">
    <source>
        <dbReference type="ARBA" id="ARBA00068609"/>
    </source>
</evidence>
<evidence type="ECO:0000256" key="1">
    <source>
        <dbReference type="ARBA" id="ARBA00001947"/>
    </source>
</evidence>
<feature type="region of interest" description="Disordered" evidence="20">
    <location>
        <begin position="164"/>
        <end position="188"/>
    </location>
</feature>
<dbReference type="SMART" id="SM00547">
    <property type="entry name" value="ZnF_RBZ"/>
    <property type="match status" value="4"/>
</dbReference>
<name>A0ABR1A3T9_HUSHU</name>
<evidence type="ECO:0000259" key="21">
    <source>
        <dbReference type="PROSITE" id="PS50199"/>
    </source>
</evidence>
<feature type="domain" description="RanBP2-type" evidence="21">
    <location>
        <begin position="772"/>
        <end position="801"/>
    </location>
</feature>
<dbReference type="InterPro" id="IPR001876">
    <property type="entry name" value="Znf_RanBP2"/>
</dbReference>
<keyword evidence="11" id="KW-0238">DNA-binding</keyword>
<reference evidence="22 23" key="1">
    <citation type="submission" date="2021-05" db="EMBL/GenBank/DDBJ databases">
        <authorList>
            <person name="Zahm M."/>
            <person name="Klopp C."/>
            <person name="Cabau C."/>
            <person name="Kuhl H."/>
            <person name="Suciu R."/>
            <person name="Ciorpac M."/>
            <person name="Holostenco D."/>
            <person name="Gessner J."/>
            <person name="Wuertz S."/>
            <person name="Hohne C."/>
            <person name="Stock M."/>
            <person name="Gislard M."/>
            <person name="Lluch J."/>
            <person name="Milhes M."/>
            <person name="Lampietro C."/>
            <person name="Lopez Roques C."/>
            <person name="Donnadieu C."/>
            <person name="Du K."/>
            <person name="Schartl M."/>
            <person name="Guiguen Y."/>
        </authorList>
    </citation>
    <scope>NUCLEOTIDE SEQUENCE [LARGE SCALE GENOMIC DNA]</scope>
    <source>
        <strain evidence="22">Hh-F2</strain>
        <tissue evidence="22">Blood</tissue>
    </source>
</reference>
<dbReference type="InterPro" id="IPR036443">
    <property type="entry name" value="Znf_RanBP2_sf"/>
</dbReference>
<evidence type="ECO:0000256" key="19">
    <source>
        <dbReference type="PROSITE-ProRule" id="PRU00322"/>
    </source>
</evidence>
<feature type="region of interest" description="Disordered" evidence="20">
    <location>
        <begin position="544"/>
        <end position="568"/>
    </location>
</feature>
<dbReference type="Pfam" id="PF08604">
    <property type="entry name" value="Nup153"/>
    <property type="match status" value="1"/>
</dbReference>
<accession>A0ABR1A3T9</accession>
<feature type="compositionally biased region" description="Polar residues" evidence="20">
    <location>
        <begin position="442"/>
        <end position="451"/>
    </location>
</feature>
<dbReference type="Pfam" id="PF00641">
    <property type="entry name" value="Zn_ribbon_RanBP"/>
    <property type="match status" value="4"/>
</dbReference>
<keyword evidence="12" id="KW-0906">Nuclear pore complex</keyword>
<dbReference type="EMBL" id="JAHFZB010000003">
    <property type="protein sequence ID" value="KAK6491609.1"/>
    <property type="molecule type" value="Genomic_DNA"/>
</dbReference>
<feature type="region of interest" description="Disordered" evidence="20">
    <location>
        <begin position="911"/>
        <end position="938"/>
    </location>
</feature>
<evidence type="ECO:0000256" key="18">
    <source>
        <dbReference type="ARBA" id="ARBA00079437"/>
    </source>
</evidence>
<comment type="caution">
    <text evidence="22">The sequence shown here is derived from an EMBL/GenBank/DDBJ whole genome shotgun (WGS) entry which is preliminary data.</text>
</comment>
<feature type="compositionally biased region" description="Polar residues" evidence="20">
    <location>
        <begin position="1287"/>
        <end position="1297"/>
    </location>
</feature>
<dbReference type="Gene3D" id="4.10.1060.10">
    <property type="entry name" value="Zinc finger, RanBP2-type"/>
    <property type="match status" value="4"/>
</dbReference>
<evidence type="ECO:0000256" key="3">
    <source>
        <dbReference type="ARBA" id="ARBA00004567"/>
    </source>
</evidence>
<feature type="domain" description="RanBP2-type" evidence="21">
    <location>
        <begin position="829"/>
        <end position="858"/>
    </location>
</feature>
<comment type="subcellular location">
    <subcellularLocation>
        <location evidence="2">Nucleus membrane</location>
    </subcellularLocation>
    <subcellularLocation>
        <location evidence="3">Nucleus</location>
        <location evidence="3">Nuclear pore complex</location>
    </subcellularLocation>
</comment>
<evidence type="ECO:0000256" key="17">
    <source>
        <dbReference type="ARBA" id="ARBA00078197"/>
    </source>
</evidence>
<feature type="region of interest" description="Disordered" evidence="20">
    <location>
        <begin position="1"/>
        <end position="26"/>
    </location>
</feature>
<comment type="similarity">
    <text evidence="15">Belongs to the NUP153 family.</text>
</comment>
<proteinExistence type="inferred from homology"/>
<evidence type="ECO:0000313" key="22">
    <source>
        <dbReference type="EMBL" id="KAK6491609.1"/>
    </source>
</evidence>
<evidence type="ECO:0000256" key="5">
    <source>
        <dbReference type="ARBA" id="ARBA00022723"/>
    </source>
</evidence>
<evidence type="ECO:0000256" key="10">
    <source>
        <dbReference type="ARBA" id="ARBA00023010"/>
    </source>
</evidence>
<feature type="compositionally biased region" description="Polar residues" evidence="20">
    <location>
        <begin position="1402"/>
        <end position="1412"/>
    </location>
</feature>
<dbReference type="PROSITE" id="PS01358">
    <property type="entry name" value="ZF_RANBP2_1"/>
    <property type="match status" value="4"/>
</dbReference>
<keyword evidence="8" id="KW-0862">Zinc</keyword>
<dbReference type="PROSITE" id="PS50199">
    <property type="entry name" value="ZF_RANBP2_2"/>
    <property type="match status" value="4"/>
</dbReference>
<keyword evidence="9" id="KW-0653">Protein transport</keyword>
<evidence type="ECO:0000256" key="11">
    <source>
        <dbReference type="ARBA" id="ARBA00023125"/>
    </source>
</evidence>
<feature type="compositionally biased region" description="Low complexity" evidence="20">
    <location>
        <begin position="1381"/>
        <end position="1401"/>
    </location>
</feature>
<dbReference type="SUPFAM" id="SSF90209">
    <property type="entry name" value="Ran binding protein zinc finger-like"/>
    <property type="match status" value="4"/>
</dbReference>
<gene>
    <name evidence="22" type="ORF">HHUSO_G3722</name>
</gene>
<dbReference type="PANTHER" id="PTHR23193">
    <property type="entry name" value="NUCLEAR PORE COMPLEX PROTEIN NUP"/>
    <property type="match status" value="1"/>
</dbReference>
<keyword evidence="4" id="KW-0813">Transport</keyword>
<feature type="domain" description="RanBP2-type" evidence="21">
    <location>
        <begin position="696"/>
        <end position="725"/>
    </location>
</feature>
<keyword evidence="10" id="KW-0811">Translocation</keyword>
<feature type="compositionally biased region" description="Basic residues" evidence="20">
    <location>
        <begin position="1430"/>
        <end position="1442"/>
    </location>
</feature>
<feature type="compositionally biased region" description="Polar residues" evidence="20">
    <location>
        <begin position="1322"/>
        <end position="1338"/>
    </location>
</feature>
<feature type="region of interest" description="Disordered" evidence="20">
    <location>
        <begin position="53"/>
        <end position="121"/>
    </location>
</feature>
<evidence type="ECO:0000256" key="9">
    <source>
        <dbReference type="ARBA" id="ARBA00022927"/>
    </source>
</evidence>
<keyword evidence="14" id="KW-0539">Nucleus</keyword>
<evidence type="ECO:0000256" key="14">
    <source>
        <dbReference type="ARBA" id="ARBA00023242"/>
    </source>
</evidence>
<evidence type="ECO:0000256" key="7">
    <source>
        <dbReference type="ARBA" id="ARBA00022816"/>
    </source>
</evidence>
<evidence type="ECO:0000256" key="20">
    <source>
        <dbReference type="SAM" id="MobiDB-lite"/>
    </source>
</evidence>
<comment type="cofactor">
    <cofactor evidence="1">
        <name>Zn(2+)</name>
        <dbReference type="ChEBI" id="CHEBI:29105"/>
    </cofactor>
</comment>
<feature type="compositionally biased region" description="Low complexity" evidence="20">
    <location>
        <begin position="1298"/>
        <end position="1312"/>
    </location>
</feature>
<keyword evidence="23" id="KW-1185">Reference proteome</keyword>
<dbReference type="PANTHER" id="PTHR23193:SF23">
    <property type="entry name" value="NUCLEAR PORE COMPLEX PROTEIN NUP153"/>
    <property type="match status" value="1"/>
</dbReference>
<keyword evidence="7" id="KW-0509">mRNA transport</keyword>
<evidence type="ECO:0000256" key="2">
    <source>
        <dbReference type="ARBA" id="ARBA00004126"/>
    </source>
</evidence>
<sequence length="1442" mass="148513">MADAGGGKIRTRRHHIASKPYIKGKQQQGIIGRVTDTVKNIVPGWLQKYFKNDEAAGTEAEEVEETTDGRENHDGQIQNNQGHTDEEMLPFPDRRRTPEPSTSNAEPSTSQSALNFSILPRPPLNRSHLNFSTLNSPALHCQPSTSAAFPIGSSGFSLIKEIKDSTSQHEDDNISTTSGFSSRASDKDVTTSKNMCVLPVWSPEADRSQSVPQKAGTTLRKPAFNLSVFGGSSTSLASSSALNSSQLGDSPFYPGKTTYGGAAAVRSPSSRVRGTPYQAPVRRQITAKQIHSPCGVTSATARRILQSLERMSSPLADAKRIPSHTSSPLSPMLNRSGLEVTNFQSKRKSDAQHPPVQKLVTPKAASVAVNRSMFFKPSLTPTGHSSRSADRGGRQTKQVPEISLQHPKSTSSFSYPSFSTPAANGMASGGAGGKMKRERGTRASSKPAQDQEQVEVLNLPHISLPMRMSTLPTLNFSSPANTSPSVMMTTPVANKVLPATSIQNRTDFTFSSPIFKATEMSPLPLTPSAGFTFSAPVSKTVASDPSGTTSMPSAMPVQNCSTSSSAVGTPVNTNDEDFDGPFRPAKTLKQGSVLDILKGPEFSSSPSPARSTPVPVKPFQMSSTSSPTVGFGFGDKFKPATGSWQCDACLLQNKPTDSKCVACQTAKPNIDSSKQSKCNKMPSETLPSLGDKFKPVSGTWECDTCLVQNKPEVTKCVACETSKPGTGVKSALTLPAFSECKLTMGSGGSTSITTTTSSLSSGFGFGEKFKKPEGAWDCDVCLVQNKAEDMKCVSCQCAKPGAVAVPSTAMTAPESSGGLLGFGDKFKKPEGSWDCDVCAVENKAEVTQCMACQSAKPGAKVETKGFSSSAFSSATTASPFGFGIQSSSMDSSATRTGGFAFGDQGGIKFGTSTTDDASSGGIKFGTAKSEDSRKADSQTIGSGFKFGASGGIQFGTGNCSSQSENKAAEPKVKPSLEGFSFGISAPPKADEKTADGGFKFGAPKEKLELGGTAAAVPFSFGKQEEKKLSGEQLPAVGFAFGKPVEEETGTLTPAAAAGSTFVLGKTDQPDPISSSSSLMFSKGKETDKPAPQLGFAFGKPETSKEEAKPTFSFGKPAEKQEAAVQPKPAFAFGAAPATADLEASKPAYNFMASVSASATVTAASAASSTPATNMFGSSSTSAPIAPVSTFVFGQASSTGFSSGASETTTSSKGFMFGAQESKAPAAGASPFMFVTGSNTAATAAFGFGSATSAAPTTTSSTGSSASPFVFGSASSTPGSAPAFGASQTPAFGQGSNQPSAPAFGSPAAALFSTGSQPPAFGSQASTSQPSVFGQQSNQPPAFGAAVAASAAPAGGFQFGATSNFGTPNSSGFFAFGGSAGASPAPAVIPAAPAQPSASTGGFQFSQPTGFNIGSTKTTSTGSSQGQHQISGRKIKTAVRRRK</sequence>
<evidence type="ECO:0000256" key="13">
    <source>
        <dbReference type="ARBA" id="ARBA00023136"/>
    </source>
</evidence>
<protein>
    <recommendedName>
        <fullName evidence="16">Nuclear pore complex protein Nup153</fullName>
    </recommendedName>
    <alternativeName>
        <fullName evidence="18">153 kDa nucleoporin</fullName>
    </alternativeName>
    <alternativeName>
        <fullName evidence="17">Nucleoporin Nup153</fullName>
    </alternativeName>
</protein>
<feature type="compositionally biased region" description="Low complexity" evidence="20">
    <location>
        <begin position="409"/>
        <end position="426"/>
    </location>
</feature>
<keyword evidence="5" id="KW-0479">Metal-binding</keyword>
<evidence type="ECO:0000256" key="4">
    <source>
        <dbReference type="ARBA" id="ARBA00022448"/>
    </source>
</evidence>
<dbReference type="InterPro" id="IPR026054">
    <property type="entry name" value="Nucleoporin"/>
</dbReference>
<feature type="region of interest" description="Disordered" evidence="20">
    <location>
        <begin position="599"/>
        <end position="621"/>
    </location>
</feature>
<dbReference type="InterPro" id="IPR013913">
    <property type="entry name" value="Nup153_N"/>
</dbReference>
<keyword evidence="13" id="KW-0472">Membrane</keyword>